<reference evidence="2" key="1">
    <citation type="journal article" date="2023" name="Front. Microbiol.">
        <title>Genomic-based phylogenetic and metabolic analyses of the genus Natronomonas, and description of Natronomonas aquatica sp. nov.</title>
        <authorList>
            <person name="Garcia-Roldan A."/>
            <person name="Duran-Viseras A."/>
            <person name="de la Haba R.R."/>
            <person name="Corral P."/>
            <person name="Sanchez-Porro C."/>
            <person name="Ventosa A."/>
        </authorList>
    </citation>
    <scope>NUCLEOTIDE SEQUENCE</scope>
    <source>
        <strain evidence="2">F2-12</strain>
    </source>
</reference>
<feature type="transmembrane region" description="Helical" evidence="1">
    <location>
        <begin position="52"/>
        <end position="73"/>
    </location>
</feature>
<keyword evidence="3" id="KW-1185">Reference proteome</keyword>
<gene>
    <name evidence="2" type="ORF">KM295_14170</name>
</gene>
<keyword evidence="1" id="KW-0472">Membrane</keyword>
<name>A0A9R1D6R1_9EURY</name>
<keyword evidence="1" id="KW-0812">Transmembrane</keyword>
<dbReference type="AlphaFoldDB" id="A0A9R1D6R1"/>
<keyword evidence="1" id="KW-1133">Transmembrane helix</keyword>
<evidence type="ECO:0000313" key="2">
    <source>
        <dbReference type="EMBL" id="MCQ4334601.1"/>
    </source>
</evidence>
<protein>
    <submittedName>
        <fullName evidence="2">Uncharacterized protein</fullName>
    </submittedName>
</protein>
<dbReference type="Proteomes" id="UP001139494">
    <property type="component" value="Unassembled WGS sequence"/>
</dbReference>
<dbReference type="EMBL" id="JAHLKM010000030">
    <property type="protein sequence ID" value="MCQ4334601.1"/>
    <property type="molecule type" value="Genomic_DNA"/>
</dbReference>
<dbReference type="RefSeq" id="WP_256030663.1">
    <property type="nucleotide sequence ID" value="NZ_JAHLKM010000030.1"/>
</dbReference>
<evidence type="ECO:0000256" key="1">
    <source>
        <dbReference type="SAM" id="Phobius"/>
    </source>
</evidence>
<comment type="caution">
    <text evidence="2">The sequence shown here is derived from an EMBL/GenBank/DDBJ whole genome shotgun (WGS) entry which is preliminary data.</text>
</comment>
<feature type="transmembrane region" description="Helical" evidence="1">
    <location>
        <begin position="7"/>
        <end position="24"/>
    </location>
</feature>
<sequence length="86" mass="9870">MATWQRIGVAVVWTLSLMVGGLVYQRVFVEQLLPLIDRSSRWANAVIWADRIAPLVLVMLALAIWAWVIAGAVQDERTVDRRRRVR</sequence>
<proteinExistence type="predicted"/>
<accession>A0A9R1D6R1</accession>
<organism evidence="2 3">
    <name type="scientific">Natronomonas aquatica</name>
    <dbReference type="NCBI Taxonomy" id="2841590"/>
    <lineage>
        <taxon>Archaea</taxon>
        <taxon>Methanobacteriati</taxon>
        <taxon>Methanobacteriota</taxon>
        <taxon>Stenosarchaea group</taxon>
        <taxon>Halobacteria</taxon>
        <taxon>Halobacteriales</taxon>
        <taxon>Natronomonadaceae</taxon>
        <taxon>Natronomonas</taxon>
    </lineage>
</organism>
<evidence type="ECO:0000313" key="3">
    <source>
        <dbReference type="Proteomes" id="UP001139494"/>
    </source>
</evidence>